<keyword evidence="3" id="KW-0964">Secreted</keyword>
<dbReference type="PANTHER" id="PTHR24024:SF34">
    <property type="entry name" value="MANNOSE-BINDING PROTEIN C"/>
    <property type="match status" value="1"/>
</dbReference>
<dbReference type="GO" id="GO:0005615">
    <property type="term" value="C:extracellular space"/>
    <property type="evidence" value="ECO:0007669"/>
    <property type="project" value="TreeGrafter"/>
</dbReference>
<dbReference type="PROSITE" id="PS50041">
    <property type="entry name" value="C_TYPE_LECTIN_2"/>
    <property type="match status" value="1"/>
</dbReference>
<keyword evidence="9" id="KW-0391">Immunity</keyword>
<evidence type="ECO:0000256" key="2">
    <source>
        <dbReference type="ARBA" id="ARBA00021805"/>
    </source>
</evidence>
<feature type="compositionally biased region" description="Basic and acidic residues" evidence="17">
    <location>
        <begin position="48"/>
        <end position="60"/>
    </location>
</feature>
<keyword evidence="15" id="KW-1015">Disulfide bond</keyword>
<dbReference type="Pfam" id="PF00059">
    <property type="entry name" value="Lectin_C"/>
    <property type="match status" value="1"/>
</dbReference>
<keyword evidence="10" id="KW-0180">Complement pathway</keyword>
<accession>A0A7E6DVB2</accession>
<evidence type="ECO:0000313" key="23">
    <source>
        <dbReference type="RefSeq" id="XP_035882837.1"/>
    </source>
</evidence>
<dbReference type="Gene3D" id="3.10.100.10">
    <property type="entry name" value="Mannose-Binding Protein A, subunit A"/>
    <property type="match status" value="1"/>
</dbReference>
<evidence type="ECO:0000256" key="13">
    <source>
        <dbReference type="ARBA" id="ARBA00023119"/>
    </source>
</evidence>
<dbReference type="GO" id="GO:0005771">
    <property type="term" value="C:multivesicular body"/>
    <property type="evidence" value="ECO:0007669"/>
    <property type="project" value="TreeGrafter"/>
</dbReference>
<dbReference type="GeneID" id="114497086"/>
<feature type="compositionally biased region" description="Pro residues" evidence="17">
    <location>
        <begin position="74"/>
        <end position="86"/>
    </location>
</feature>
<dbReference type="PROSITE" id="PS00615">
    <property type="entry name" value="C_TYPE_LECTIN_1"/>
    <property type="match status" value="1"/>
</dbReference>
<evidence type="ECO:0000256" key="1">
    <source>
        <dbReference type="ARBA" id="ARBA00004613"/>
    </source>
</evidence>
<dbReference type="Pfam" id="PF01391">
    <property type="entry name" value="Collagen"/>
    <property type="match status" value="1"/>
</dbReference>
<dbReference type="PANTHER" id="PTHR24024">
    <property type="entry name" value="PULMONARY SURFACTANT-ASSOCIATED PROTEIN A"/>
    <property type="match status" value="1"/>
</dbReference>
<evidence type="ECO:0000256" key="15">
    <source>
        <dbReference type="ARBA" id="ARBA00023157"/>
    </source>
</evidence>
<keyword evidence="8" id="KW-0106">Calcium</keyword>
<keyword evidence="6 20" id="KW-0430">Lectin</keyword>
<dbReference type="CTD" id="4153"/>
<evidence type="ECO:0000256" key="7">
    <source>
        <dbReference type="ARBA" id="ARBA00022737"/>
    </source>
</evidence>
<evidence type="ECO:0000256" key="4">
    <source>
        <dbReference type="ARBA" id="ARBA00022588"/>
    </source>
</evidence>
<dbReference type="InterPro" id="IPR051077">
    <property type="entry name" value="Ca-dependent_lectin"/>
</dbReference>
<dbReference type="RefSeq" id="XP_035882837.1">
    <property type="nucleotide sequence ID" value="XM_036026944.1"/>
</dbReference>
<dbReference type="InterPro" id="IPR001304">
    <property type="entry name" value="C-type_lectin-like"/>
</dbReference>
<evidence type="ECO:0000256" key="12">
    <source>
        <dbReference type="ARBA" id="ARBA00023054"/>
    </source>
</evidence>
<keyword evidence="4" id="KW-0399">Innate immunity</keyword>
<dbReference type="Proteomes" id="UP000664940">
    <property type="component" value="Unassembled WGS sequence"/>
</dbReference>
<reference evidence="23" key="2">
    <citation type="submission" date="2025-04" db="UniProtKB">
        <authorList>
            <consortium name="RefSeq"/>
        </authorList>
    </citation>
    <scope>IDENTIFICATION</scope>
    <source>
        <tissue evidence="23">Muscle</tissue>
    </source>
</reference>
<comment type="subcellular location">
    <subcellularLocation>
        <location evidence="1">Secreted</location>
    </subcellularLocation>
</comment>
<dbReference type="GO" id="GO:0005581">
    <property type="term" value="C:collagen trimer"/>
    <property type="evidence" value="ECO:0007669"/>
    <property type="project" value="UniProtKB-KW"/>
</dbReference>
<evidence type="ECO:0000256" key="6">
    <source>
        <dbReference type="ARBA" id="ARBA00022734"/>
    </source>
</evidence>
<dbReference type="GO" id="GO:0001867">
    <property type="term" value="P:complement activation, lectin pathway"/>
    <property type="evidence" value="ECO:0007669"/>
    <property type="project" value="UniProtKB-KW"/>
</dbReference>
<feature type="domain" description="C-type lectin" evidence="19">
    <location>
        <begin position="137"/>
        <end position="245"/>
    </location>
</feature>
<evidence type="ECO:0000256" key="18">
    <source>
        <dbReference type="SAM" id="SignalP"/>
    </source>
</evidence>
<organism evidence="21 23">
    <name type="scientific">Phyllostomus discolor</name>
    <name type="common">pale spear-nosed bat</name>
    <dbReference type="NCBI Taxonomy" id="89673"/>
    <lineage>
        <taxon>Eukaryota</taxon>
        <taxon>Metazoa</taxon>
        <taxon>Chordata</taxon>
        <taxon>Craniata</taxon>
        <taxon>Vertebrata</taxon>
        <taxon>Euteleostomi</taxon>
        <taxon>Mammalia</taxon>
        <taxon>Eutheria</taxon>
        <taxon>Laurasiatheria</taxon>
        <taxon>Chiroptera</taxon>
        <taxon>Yangochiroptera</taxon>
        <taxon>Phyllostomidae</taxon>
        <taxon>Phyllostominae</taxon>
        <taxon>Phyllostomus</taxon>
    </lineage>
</organism>
<dbReference type="InterPro" id="IPR016186">
    <property type="entry name" value="C-type_lectin-like/link_sf"/>
</dbReference>
<evidence type="ECO:0000256" key="3">
    <source>
        <dbReference type="ARBA" id="ARBA00022525"/>
    </source>
</evidence>
<dbReference type="AlphaFoldDB" id="A0A7E6DVB2"/>
<evidence type="ECO:0000256" key="10">
    <source>
        <dbReference type="ARBA" id="ARBA00022875"/>
    </source>
</evidence>
<dbReference type="SMART" id="SM00034">
    <property type="entry name" value="CLECT"/>
    <property type="match status" value="1"/>
</dbReference>
<evidence type="ECO:0000313" key="20">
    <source>
        <dbReference type="EMBL" id="KAF6110040.1"/>
    </source>
</evidence>
<keyword evidence="11" id="KW-0465">Mannose-binding</keyword>
<evidence type="ECO:0000256" key="17">
    <source>
        <dbReference type="SAM" id="MobiDB-lite"/>
    </source>
</evidence>
<feature type="signal peptide" evidence="18">
    <location>
        <begin position="1"/>
        <end position="19"/>
    </location>
</feature>
<dbReference type="FunFam" id="3.10.100.10:FF:000088">
    <property type="entry name" value="Mannose-binding protein A"/>
    <property type="match status" value="1"/>
</dbReference>
<feature type="region of interest" description="Disordered" evidence="17">
    <location>
        <begin position="48"/>
        <end position="94"/>
    </location>
</feature>
<evidence type="ECO:0000259" key="19">
    <source>
        <dbReference type="PROSITE" id="PS50041"/>
    </source>
</evidence>
<evidence type="ECO:0000256" key="5">
    <source>
        <dbReference type="ARBA" id="ARBA00022729"/>
    </source>
</evidence>
<keyword evidence="16" id="KW-0379">Hydroxylation</keyword>
<protein>
    <recommendedName>
        <fullName evidence="2">Mannose-binding protein C</fullName>
    </recommendedName>
</protein>
<dbReference type="Proteomes" id="UP000504628">
    <property type="component" value="Chromosome 5"/>
</dbReference>
<evidence type="ECO:0000256" key="14">
    <source>
        <dbReference type="ARBA" id="ARBA00023153"/>
    </source>
</evidence>
<dbReference type="InterPro" id="IPR018378">
    <property type="entry name" value="C-type_lectin_CS"/>
</dbReference>
<dbReference type="GO" id="GO:0005537">
    <property type="term" value="F:D-mannose binding"/>
    <property type="evidence" value="ECO:0007669"/>
    <property type="project" value="UniProtKB-KW"/>
</dbReference>
<feature type="chain" id="PRO_5044657039" description="Mannose-binding protein C" evidence="18">
    <location>
        <begin position="20"/>
        <end position="248"/>
    </location>
</feature>
<reference evidence="20 22" key="1">
    <citation type="journal article" date="2020" name="Nature">
        <title>Six reference-quality genomes reveal evolution of bat adaptations.</title>
        <authorList>
            <person name="Jebb D."/>
            <person name="Huang Z."/>
            <person name="Pippel M."/>
            <person name="Hughes G.M."/>
            <person name="Lavrichenko K."/>
            <person name="Devanna P."/>
            <person name="Winkler S."/>
            <person name="Jermiin L.S."/>
            <person name="Skirmuntt E.C."/>
            <person name="Katzourakis A."/>
            <person name="Burkitt-Gray L."/>
            <person name="Ray D.A."/>
            <person name="Sullivan K.A.M."/>
            <person name="Roscito J.G."/>
            <person name="Kirilenko B.M."/>
            <person name="Davalos L.M."/>
            <person name="Corthals A.P."/>
            <person name="Power M.L."/>
            <person name="Jones G."/>
            <person name="Ransome R.D."/>
            <person name="Dechmann D.K.N."/>
            <person name="Locatelli A.G."/>
            <person name="Puechmaille S.J."/>
            <person name="Fedrigo O."/>
            <person name="Jarvis E.D."/>
            <person name="Hiller M."/>
            <person name="Vernes S.C."/>
            <person name="Myers E.W."/>
            <person name="Teeling E.C."/>
        </authorList>
    </citation>
    <scope>NUCLEOTIDE SEQUENCE [LARGE SCALE GENOMIC DNA]</scope>
    <source>
        <strain evidence="20">Bat1K_MPI-CBG_1</strain>
    </source>
</reference>
<evidence type="ECO:0000256" key="11">
    <source>
        <dbReference type="ARBA" id="ARBA00023035"/>
    </source>
</evidence>
<evidence type="ECO:0000256" key="16">
    <source>
        <dbReference type="ARBA" id="ARBA00023278"/>
    </source>
</evidence>
<evidence type="ECO:0000256" key="8">
    <source>
        <dbReference type="ARBA" id="ARBA00022837"/>
    </source>
</evidence>
<dbReference type="InterPro" id="IPR016187">
    <property type="entry name" value="CTDL_fold"/>
</dbReference>
<name>A0A7E6DVB2_9CHIR</name>
<keyword evidence="7" id="KW-0677">Repeat</keyword>
<keyword evidence="12" id="KW-0175">Coiled coil</keyword>
<keyword evidence="14" id="KW-1018">Complement activation lectin pathway</keyword>
<dbReference type="GO" id="GO:0006958">
    <property type="term" value="P:complement activation, classical pathway"/>
    <property type="evidence" value="ECO:0007669"/>
    <property type="project" value="UniProtKB-KW"/>
</dbReference>
<proteinExistence type="predicted"/>
<sequence>MSLFPSLSLLLLSVVTASCSETEPLESPQKTCPVYTCGCPGSNGFPGKDGRDGAKGEKGEPGQGLRGVQGPPGKLGPPGNPGPPGLPGRVGQKGDPGKCPACKYDVAASEREALHVELNHIKKLLKFLLGKQVGKKFFFTNGAKMTFEEAKALCAQFQGSVATPRNAEENKAVLDVAKEEAFLGITDVETEGHFVDLTGQSITYQNWHDGEPNNTGTGEHCGMILKQEGKWNDIACSVSLLAVCEATF</sequence>
<dbReference type="InterPro" id="IPR008160">
    <property type="entry name" value="Collagen"/>
</dbReference>
<dbReference type="EMBL" id="JABVXQ010000005">
    <property type="protein sequence ID" value="KAF6110040.1"/>
    <property type="molecule type" value="Genomic_DNA"/>
</dbReference>
<dbReference type="OrthoDB" id="10255512at2759"/>
<evidence type="ECO:0000313" key="22">
    <source>
        <dbReference type="Proteomes" id="UP000664940"/>
    </source>
</evidence>
<evidence type="ECO:0000256" key="9">
    <source>
        <dbReference type="ARBA" id="ARBA00022859"/>
    </source>
</evidence>
<keyword evidence="21" id="KW-1185">Reference proteome</keyword>
<dbReference type="SUPFAM" id="SSF56436">
    <property type="entry name" value="C-type lectin-like"/>
    <property type="match status" value="1"/>
</dbReference>
<keyword evidence="13" id="KW-0176">Collagen</keyword>
<keyword evidence="5 18" id="KW-0732">Signal</keyword>
<evidence type="ECO:0000313" key="21">
    <source>
        <dbReference type="Proteomes" id="UP000504628"/>
    </source>
</evidence>
<gene>
    <name evidence="23" type="primary">MBL2</name>
    <name evidence="20" type="ORF">HJG60_012745</name>
</gene>
<dbReference type="KEGG" id="pdic:114497086"/>